<evidence type="ECO:0000256" key="2">
    <source>
        <dbReference type="ARBA" id="ARBA00005262"/>
    </source>
</evidence>
<dbReference type="PANTHER" id="PTHR43663:SF1">
    <property type="entry name" value="CHROMATE TRANSPORTER"/>
    <property type="match status" value="1"/>
</dbReference>
<feature type="transmembrane region" description="Helical" evidence="7">
    <location>
        <begin position="137"/>
        <end position="156"/>
    </location>
</feature>
<gene>
    <name evidence="8" type="ORF">PUW23_15410</name>
</gene>
<evidence type="ECO:0000313" key="9">
    <source>
        <dbReference type="Proteomes" id="UP001220962"/>
    </source>
</evidence>
<keyword evidence="5 7" id="KW-1133">Transmembrane helix</keyword>
<dbReference type="InterPro" id="IPR052518">
    <property type="entry name" value="CHR_Transporter"/>
</dbReference>
<feature type="transmembrane region" description="Helical" evidence="7">
    <location>
        <begin position="6"/>
        <end position="25"/>
    </location>
</feature>
<dbReference type="EMBL" id="CP118101">
    <property type="protein sequence ID" value="WDH80924.1"/>
    <property type="molecule type" value="Genomic_DNA"/>
</dbReference>
<evidence type="ECO:0000256" key="3">
    <source>
        <dbReference type="ARBA" id="ARBA00022475"/>
    </source>
</evidence>
<dbReference type="AlphaFoldDB" id="A0AAX3MX39"/>
<dbReference type="GO" id="GO:0015109">
    <property type="term" value="F:chromate transmembrane transporter activity"/>
    <property type="evidence" value="ECO:0007669"/>
    <property type="project" value="InterPro"/>
</dbReference>
<dbReference type="PANTHER" id="PTHR43663">
    <property type="entry name" value="CHROMATE TRANSPORT PROTEIN-RELATED"/>
    <property type="match status" value="1"/>
</dbReference>
<accession>A0AAX3MX39</accession>
<evidence type="ECO:0000256" key="1">
    <source>
        <dbReference type="ARBA" id="ARBA00004651"/>
    </source>
</evidence>
<organism evidence="8 9">
    <name type="scientific">Paenibacillus urinalis</name>
    <dbReference type="NCBI Taxonomy" id="521520"/>
    <lineage>
        <taxon>Bacteria</taxon>
        <taxon>Bacillati</taxon>
        <taxon>Bacillota</taxon>
        <taxon>Bacilli</taxon>
        <taxon>Bacillales</taxon>
        <taxon>Paenibacillaceae</taxon>
        <taxon>Paenibacillus</taxon>
    </lineage>
</organism>
<dbReference type="Proteomes" id="UP001220962">
    <property type="component" value="Chromosome"/>
</dbReference>
<proteinExistence type="inferred from homology"/>
<keyword evidence="3" id="KW-1003">Cell membrane</keyword>
<name>A0AAX3MX39_9BACL</name>
<dbReference type="Pfam" id="PF02417">
    <property type="entry name" value="Chromate_transp"/>
    <property type="match status" value="1"/>
</dbReference>
<comment type="similarity">
    <text evidence="2">Belongs to the chromate ion transporter (CHR) (TC 2.A.51) family.</text>
</comment>
<evidence type="ECO:0000256" key="7">
    <source>
        <dbReference type="SAM" id="Phobius"/>
    </source>
</evidence>
<reference evidence="8" key="1">
    <citation type="submission" date="2023-02" db="EMBL/GenBank/DDBJ databases">
        <title>Pathogen: clinical or host-associated sample.</title>
        <authorList>
            <person name="Hergert J."/>
            <person name="Casey R."/>
            <person name="Wagner J."/>
            <person name="Young E.L."/>
            <person name="Oakeson K.F."/>
        </authorList>
    </citation>
    <scope>NUCLEOTIDE SEQUENCE</scope>
    <source>
        <strain evidence="8">2022CK-00830</strain>
    </source>
</reference>
<dbReference type="GO" id="GO:0005886">
    <property type="term" value="C:plasma membrane"/>
    <property type="evidence" value="ECO:0007669"/>
    <property type="project" value="UniProtKB-SubCell"/>
</dbReference>
<dbReference type="RefSeq" id="WP_081872239.1">
    <property type="nucleotide sequence ID" value="NZ_CP118101.1"/>
</dbReference>
<feature type="transmembrane region" description="Helical" evidence="7">
    <location>
        <begin position="75"/>
        <end position="98"/>
    </location>
</feature>
<evidence type="ECO:0000256" key="6">
    <source>
        <dbReference type="ARBA" id="ARBA00023136"/>
    </source>
</evidence>
<evidence type="ECO:0000256" key="4">
    <source>
        <dbReference type="ARBA" id="ARBA00022692"/>
    </source>
</evidence>
<comment type="subcellular location">
    <subcellularLocation>
        <location evidence="1">Cell membrane</location>
        <topology evidence="1">Multi-pass membrane protein</topology>
    </subcellularLocation>
</comment>
<evidence type="ECO:0000313" key="8">
    <source>
        <dbReference type="EMBL" id="WDH80924.1"/>
    </source>
</evidence>
<feature type="transmembrane region" description="Helical" evidence="7">
    <location>
        <begin position="161"/>
        <end position="177"/>
    </location>
</feature>
<protein>
    <submittedName>
        <fullName evidence="8">Chromate transporter</fullName>
    </submittedName>
</protein>
<sequence>MLYWELFITFLKIGLLSFGGGYAVIPMVQFEVEKYSWLSAEEFQRIVSLAGMSPGPVATNSATLIGYHTAGIPGAVTATTGIILPSLLIVILIAAFFFKINKNPLVQSSFYGLRPIITGLIVYAALHFGFSGNGETIFQWSTFATLFTAAAAFLAIIKYKLHPLVVILLSACVGIVLF</sequence>
<keyword evidence="6 7" id="KW-0472">Membrane</keyword>
<dbReference type="InterPro" id="IPR003370">
    <property type="entry name" value="Chromate_transpt"/>
</dbReference>
<keyword evidence="4 7" id="KW-0812">Transmembrane</keyword>
<feature type="transmembrane region" description="Helical" evidence="7">
    <location>
        <begin position="110"/>
        <end position="131"/>
    </location>
</feature>
<evidence type="ECO:0000256" key="5">
    <source>
        <dbReference type="ARBA" id="ARBA00022989"/>
    </source>
</evidence>